<dbReference type="GO" id="GO:0015562">
    <property type="term" value="F:efflux transmembrane transporter activity"/>
    <property type="evidence" value="ECO:0007669"/>
    <property type="project" value="TreeGrafter"/>
</dbReference>
<feature type="chain" id="PRO_5028894399" evidence="5">
    <location>
        <begin position="18"/>
        <end position="366"/>
    </location>
</feature>
<dbReference type="Proteomes" id="UP000481947">
    <property type="component" value="Unassembled WGS sequence"/>
</dbReference>
<evidence type="ECO:0000256" key="1">
    <source>
        <dbReference type="ARBA" id="ARBA00004196"/>
    </source>
</evidence>
<dbReference type="InterPro" id="IPR058625">
    <property type="entry name" value="MdtA-like_BSH"/>
</dbReference>
<evidence type="ECO:0000256" key="3">
    <source>
        <dbReference type="ARBA" id="ARBA00022448"/>
    </source>
</evidence>
<evidence type="ECO:0000259" key="6">
    <source>
        <dbReference type="Pfam" id="PF25917"/>
    </source>
</evidence>
<evidence type="ECO:0000256" key="4">
    <source>
        <dbReference type="SAM" id="Coils"/>
    </source>
</evidence>
<dbReference type="SUPFAM" id="SSF111369">
    <property type="entry name" value="HlyD-like secretion proteins"/>
    <property type="match status" value="1"/>
</dbReference>
<reference evidence="8 9" key="1">
    <citation type="submission" date="2019-09" db="EMBL/GenBank/DDBJ databases">
        <title>Identification of Malikia spinosa a prominent benzene-, toluene-, and ethylbenzene-degrading bacterium: enrichment, isolation and whole genome sequencing.</title>
        <authorList>
            <person name="Tancsics A."/>
            <person name="Revesz F."/>
            <person name="Kriszt B."/>
        </authorList>
    </citation>
    <scope>NUCLEOTIDE SEQUENCE [LARGE SCALE GENOMIC DNA]</scope>
    <source>
        <strain evidence="8 9">AB6</strain>
    </source>
</reference>
<dbReference type="PANTHER" id="PTHR30469:SF18">
    <property type="entry name" value="RESISTANCE-NODULATION-CELL DIVISION (RND) EFFLUX MEMBRANE FUSION PROTEIN-RELATED"/>
    <property type="match status" value="1"/>
</dbReference>
<sequence length="366" mass="37315">MSLVALAALSIVGTASAAESVAEGGALATVELRSAAGQSNETSLDGVVEAVRQTRLSTQVAGAIVALQVKAGDRVKAGQELLRIDASAAQQGVAASASQVEAAQAQLKVAASELARQKQLHQKQYISQAALERSQAQWEAAQAQVNALQAQTRVAQAQSGFFLLKAPYAGVVSEVAVTLGDMALPGRPLLTLHDPSALRVTAAVPQALLGSLSSKLDQVRYEINGLAGSAARLQPASVELLPTIDAASHTAQIRLALPPAGAVGGAGATAVVGPASTAVMPGLFARVWLPAGASAKTGPQRLFLPTSAILRRAELTGAYVIDAQGKPRLRQVRLGRVSGDQVEVLTGLRPGDKVAADPQAAAAVAR</sequence>
<proteinExistence type="inferred from homology"/>
<dbReference type="Gene3D" id="1.10.287.470">
    <property type="entry name" value="Helix hairpin bin"/>
    <property type="match status" value="1"/>
</dbReference>
<dbReference type="NCBIfam" id="TIGR01730">
    <property type="entry name" value="RND_mfp"/>
    <property type="match status" value="1"/>
</dbReference>
<dbReference type="InterPro" id="IPR006143">
    <property type="entry name" value="RND_pump_MFP"/>
</dbReference>
<protein>
    <submittedName>
        <fullName evidence="8">Efflux RND transporter periplasmic adaptor subunit</fullName>
    </submittedName>
</protein>
<dbReference type="Gene3D" id="2.40.420.20">
    <property type="match status" value="1"/>
</dbReference>
<dbReference type="Pfam" id="PF25967">
    <property type="entry name" value="RND-MFP_C"/>
    <property type="match status" value="1"/>
</dbReference>
<dbReference type="InterPro" id="IPR058627">
    <property type="entry name" value="MdtA-like_C"/>
</dbReference>
<accession>A0A7C9N9G3</accession>
<evidence type="ECO:0000256" key="5">
    <source>
        <dbReference type="SAM" id="SignalP"/>
    </source>
</evidence>
<evidence type="ECO:0000259" key="7">
    <source>
        <dbReference type="Pfam" id="PF25967"/>
    </source>
</evidence>
<evidence type="ECO:0000256" key="2">
    <source>
        <dbReference type="ARBA" id="ARBA00009477"/>
    </source>
</evidence>
<evidence type="ECO:0000313" key="8">
    <source>
        <dbReference type="EMBL" id="MYZ52962.1"/>
    </source>
</evidence>
<dbReference type="Gene3D" id="2.40.50.100">
    <property type="match status" value="1"/>
</dbReference>
<feature type="coiled-coil region" evidence="4">
    <location>
        <begin position="100"/>
        <end position="151"/>
    </location>
</feature>
<dbReference type="GO" id="GO:1990281">
    <property type="term" value="C:efflux pump complex"/>
    <property type="evidence" value="ECO:0007669"/>
    <property type="project" value="TreeGrafter"/>
</dbReference>
<feature type="domain" description="Multidrug resistance protein MdtA-like barrel-sandwich hybrid" evidence="6">
    <location>
        <begin position="54"/>
        <end position="186"/>
    </location>
</feature>
<dbReference type="EMBL" id="VYSB01000014">
    <property type="protein sequence ID" value="MYZ52962.1"/>
    <property type="molecule type" value="Genomic_DNA"/>
</dbReference>
<feature type="signal peptide" evidence="5">
    <location>
        <begin position="1"/>
        <end position="17"/>
    </location>
</feature>
<dbReference type="Pfam" id="PF25917">
    <property type="entry name" value="BSH_RND"/>
    <property type="match status" value="1"/>
</dbReference>
<evidence type="ECO:0000313" key="9">
    <source>
        <dbReference type="Proteomes" id="UP000481947"/>
    </source>
</evidence>
<gene>
    <name evidence="8" type="ORF">F5985_12675</name>
</gene>
<keyword evidence="5" id="KW-0732">Signal</keyword>
<dbReference type="AlphaFoldDB" id="A0A7C9N9G3"/>
<keyword evidence="3" id="KW-0813">Transport</keyword>
<comment type="subcellular location">
    <subcellularLocation>
        <location evidence="1">Cell envelope</location>
    </subcellularLocation>
</comment>
<feature type="domain" description="Multidrug resistance protein MdtA-like C-terminal permuted SH3" evidence="7">
    <location>
        <begin position="305"/>
        <end position="354"/>
    </location>
</feature>
<name>A0A7C9N9G3_9BURK</name>
<comment type="similarity">
    <text evidence="2">Belongs to the membrane fusion protein (MFP) (TC 8.A.1) family.</text>
</comment>
<comment type="caution">
    <text evidence="8">The sequence shown here is derived from an EMBL/GenBank/DDBJ whole genome shotgun (WGS) entry which is preliminary data.</text>
</comment>
<keyword evidence="4" id="KW-0175">Coiled coil</keyword>
<dbReference type="PANTHER" id="PTHR30469">
    <property type="entry name" value="MULTIDRUG RESISTANCE PROTEIN MDTA"/>
    <property type="match status" value="1"/>
</dbReference>
<organism evidence="8 9">
    <name type="scientific">Malikia spinosa</name>
    <dbReference type="NCBI Taxonomy" id="86180"/>
    <lineage>
        <taxon>Bacteria</taxon>
        <taxon>Pseudomonadati</taxon>
        <taxon>Pseudomonadota</taxon>
        <taxon>Betaproteobacteria</taxon>
        <taxon>Burkholderiales</taxon>
        <taxon>Comamonadaceae</taxon>
        <taxon>Malikia</taxon>
    </lineage>
</organism>
<dbReference type="Gene3D" id="2.40.30.170">
    <property type="match status" value="1"/>
</dbReference>